<keyword evidence="2" id="KW-0418">Kinase</keyword>
<dbReference type="PANTHER" id="PTHR44329:SF214">
    <property type="entry name" value="PROTEIN KINASE DOMAIN-CONTAINING PROTEIN"/>
    <property type="match status" value="1"/>
</dbReference>
<dbReference type="PROSITE" id="PS00108">
    <property type="entry name" value="PROTEIN_KINASE_ST"/>
    <property type="match status" value="1"/>
</dbReference>
<keyword evidence="2" id="KW-0723">Serine/threonine-protein kinase</keyword>
<dbReference type="OrthoDB" id="89714at2759"/>
<name>A0A080ZK15_PHYNI</name>
<sequence length="194" mass="21737">MEIGNNDILSNPAVDSETSTLGIGLWKDHAIIATRVSRDQVIGEGLISRGGFGEVYRRKYNNEDAAIKMLFPEMRSDLKKVNVFLAEVKLMASLSHPCIVQFVGVSWGSLTDLCVLTELMKGGDLRSQLKRLEDQHHPQGIDYDKIRIAYDIAQALTYLHSLSTIVIHRDLKLKNVLLTEELDAKLTDFGALRE</sequence>
<dbReference type="SUPFAM" id="SSF56112">
    <property type="entry name" value="Protein kinase-like (PK-like)"/>
    <property type="match status" value="1"/>
</dbReference>
<comment type="caution">
    <text evidence="2">The sequence shown here is derived from an EMBL/GenBank/DDBJ whole genome shotgun (WGS) entry which is preliminary data.</text>
</comment>
<dbReference type="Proteomes" id="UP000028582">
    <property type="component" value="Unassembled WGS sequence"/>
</dbReference>
<accession>A0A080ZK15</accession>
<dbReference type="SMART" id="SM00220">
    <property type="entry name" value="S_TKc"/>
    <property type="match status" value="1"/>
</dbReference>
<feature type="domain" description="Protein kinase" evidence="1">
    <location>
        <begin position="41"/>
        <end position="194"/>
    </location>
</feature>
<dbReference type="InterPro" id="IPR011009">
    <property type="entry name" value="Kinase-like_dom_sf"/>
</dbReference>
<dbReference type="GO" id="GO:0004674">
    <property type="term" value="F:protein serine/threonine kinase activity"/>
    <property type="evidence" value="ECO:0007669"/>
    <property type="project" value="UniProtKB-KW"/>
</dbReference>
<dbReference type="InterPro" id="IPR008271">
    <property type="entry name" value="Ser/Thr_kinase_AS"/>
</dbReference>
<evidence type="ECO:0000259" key="1">
    <source>
        <dbReference type="PROSITE" id="PS50011"/>
    </source>
</evidence>
<organism evidence="2 3">
    <name type="scientific">Phytophthora nicotianae P1976</name>
    <dbReference type="NCBI Taxonomy" id="1317066"/>
    <lineage>
        <taxon>Eukaryota</taxon>
        <taxon>Sar</taxon>
        <taxon>Stramenopiles</taxon>
        <taxon>Oomycota</taxon>
        <taxon>Peronosporomycetes</taxon>
        <taxon>Peronosporales</taxon>
        <taxon>Peronosporaceae</taxon>
        <taxon>Phytophthora</taxon>
    </lineage>
</organism>
<keyword evidence="2" id="KW-0808">Transferase</keyword>
<dbReference type="InterPro" id="IPR051681">
    <property type="entry name" value="Ser/Thr_Kinases-Pseudokinases"/>
</dbReference>
<protein>
    <submittedName>
        <fullName evidence="2">Serine/threonine protein kinase</fullName>
    </submittedName>
</protein>
<evidence type="ECO:0000313" key="3">
    <source>
        <dbReference type="Proteomes" id="UP000028582"/>
    </source>
</evidence>
<reference evidence="2 3" key="1">
    <citation type="submission" date="2013-11" db="EMBL/GenBank/DDBJ databases">
        <title>The Genome Sequence of Phytophthora parasitica P1976.</title>
        <authorList>
            <consortium name="The Broad Institute Genomics Platform"/>
            <person name="Russ C."/>
            <person name="Tyler B."/>
            <person name="Panabieres F."/>
            <person name="Shan W."/>
            <person name="Tripathy S."/>
            <person name="Grunwald N."/>
            <person name="Machado M."/>
            <person name="Johnson C.S."/>
            <person name="Walker B."/>
            <person name="Young S."/>
            <person name="Zeng Q."/>
            <person name="Gargeya S."/>
            <person name="Fitzgerald M."/>
            <person name="Haas B."/>
            <person name="Abouelleil A."/>
            <person name="Allen A.W."/>
            <person name="Alvarado L."/>
            <person name="Arachchi H.M."/>
            <person name="Berlin A.M."/>
            <person name="Chapman S.B."/>
            <person name="Gainer-Dewar J."/>
            <person name="Goldberg J."/>
            <person name="Griggs A."/>
            <person name="Gujja S."/>
            <person name="Hansen M."/>
            <person name="Howarth C."/>
            <person name="Imamovic A."/>
            <person name="Ireland A."/>
            <person name="Larimer J."/>
            <person name="McCowan C."/>
            <person name="Murphy C."/>
            <person name="Pearson M."/>
            <person name="Poon T.W."/>
            <person name="Priest M."/>
            <person name="Roberts A."/>
            <person name="Saif S."/>
            <person name="Shea T."/>
            <person name="Sisk P."/>
            <person name="Sykes S."/>
            <person name="Wortman J."/>
            <person name="Nusbaum C."/>
            <person name="Birren B."/>
        </authorList>
    </citation>
    <scope>NUCLEOTIDE SEQUENCE [LARGE SCALE GENOMIC DNA]</scope>
    <source>
        <strain evidence="2 3">P1976</strain>
    </source>
</reference>
<dbReference type="Gene3D" id="1.10.510.10">
    <property type="entry name" value="Transferase(Phosphotransferase) domain 1"/>
    <property type="match status" value="1"/>
</dbReference>
<dbReference type="PROSITE" id="PS50011">
    <property type="entry name" value="PROTEIN_KINASE_DOM"/>
    <property type="match status" value="1"/>
</dbReference>
<proteinExistence type="predicted"/>
<dbReference type="InterPro" id="IPR000719">
    <property type="entry name" value="Prot_kinase_dom"/>
</dbReference>
<evidence type="ECO:0000313" key="2">
    <source>
        <dbReference type="EMBL" id="ETO66976.1"/>
    </source>
</evidence>
<dbReference type="Pfam" id="PF07714">
    <property type="entry name" value="PK_Tyr_Ser-Thr"/>
    <property type="match status" value="1"/>
</dbReference>
<dbReference type="GO" id="GO:0005524">
    <property type="term" value="F:ATP binding"/>
    <property type="evidence" value="ECO:0007669"/>
    <property type="project" value="InterPro"/>
</dbReference>
<dbReference type="PANTHER" id="PTHR44329">
    <property type="entry name" value="SERINE/THREONINE-PROTEIN KINASE TNNI3K-RELATED"/>
    <property type="match status" value="1"/>
</dbReference>
<gene>
    <name evidence="2" type="ORF">F444_15965</name>
</gene>
<dbReference type="EMBL" id="ANJA01002935">
    <property type="protein sequence ID" value="ETO66976.1"/>
    <property type="molecule type" value="Genomic_DNA"/>
</dbReference>
<dbReference type="AlphaFoldDB" id="A0A080ZK15"/>
<dbReference type="InterPro" id="IPR001245">
    <property type="entry name" value="Ser-Thr/Tyr_kinase_cat_dom"/>
</dbReference>